<dbReference type="EMBL" id="BFBB01000003">
    <property type="protein sequence ID" value="GBF49443.1"/>
    <property type="molecule type" value="Genomic_DNA"/>
</dbReference>
<evidence type="ECO:0000313" key="2">
    <source>
        <dbReference type="EMBL" id="GBF49443.1"/>
    </source>
</evidence>
<keyword evidence="3" id="KW-1185">Reference proteome</keyword>
<gene>
    <name evidence="2" type="ORF">LPTSP4_09560</name>
</gene>
<comment type="caution">
    <text evidence="2">The sequence shown here is derived from an EMBL/GenBank/DDBJ whole genome shotgun (WGS) entry which is preliminary data.</text>
</comment>
<sequence>MANSSKDDKNKNAGLALGAIIILYSIYLTALNLINITTIWNFGIIQYAKNIVHIHADNYIKLTRNFDVYDGQLSIEDTENQANIKYKLKSGQIVKYKGYSGTSNISYIAIQFFEESKKVSGYILLPKPKKWDFFELENEENFWYNIKIDNFKNSLRNKYLHEVKSKIKFQTESNSLKAEKLIQSKEFQSEYRVIDDPDYYTIPKVGILYIPNNDYPLLKEIYGNYFGKDIEVDFLQLSK</sequence>
<keyword evidence="1" id="KW-1133">Transmembrane helix</keyword>
<evidence type="ECO:0000313" key="3">
    <source>
        <dbReference type="Proteomes" id="UP000245133"/>
    </source>
</evidence>
<keyword evidence="1" id="KW-0812">Transmembrane</keyword>
<accession>A0A2P2DXU4</accession>
<reference evidence="2 3" key="1">
    <citation type="submission" date="2018-02" db="EMBL/GenBank/DDBJ databases">
        <title>Novel Leptospira species isolated from soil and water in Japan.</title>
        <authorList>
            <person name="Nakao R."/>
            <person name="Masuzawa T."/>
        </authorList>
    </citation>
    <scope>NUCLEOTIDE SEQUENCE [LARGE SCALE GENOMIC DNA]</scope>
    <source>
        <strain evidence="2 3">YH101</strain>
    </source>
</reference>
<keyword evidence="1" id="KW-0472">Membrane</keyword>
<organism evidence="2 3">
    <name type="scientific">Leptospira ryugenii</name>
    <dbReference type="NCBI Taxonomy" id="1917863"/>
    <lineage>
        <taxon>Bacteria</taxon>
        <taxon>Pseudomonadati</taxon>
        <taxon>Spirochaetota</taxon>
        <taxon>Spirochaetia</taxon>
        <taxon>Leptospirales</taxon>
        <taxon>Leptospiraceae</taxon>
        <taxon>Leptospira</taxon>
    </lineage>
</organism>
<evidence type="ECO:0000256" key="1">
    <source>
        <dbReference type="SAM" id="Phobius"/>
    </source>
</evidence>
<proteinExistence type="predicted"/>
<name>A0A2P2DXU4_9LEPT</name>
<dbReference type="AlphaFoldDB" id="A0A2P2DXU4"/>
<dbReference type="RefSeq" id="WP_108974341.1">
    <property type="nucleotide sequence ID" value="NZ_BFBB01000003.1"/>
</dbReference>
<feature type="transmembrane region" description="Helical" evidence="1">
    <location>
        <begin position="12"/>
        <end position="34"/>
    </location>
</feature>
<dbReference type="Proteomes" id="UP000245133">
    <property type="component" value="Unassembled WGS sequence"/>
</dbReference>
<protein>
    <submittedName>
        <fullName evidence="2">Uncharacterized protein</fullName>
    </submittedName>
</protein>